<gene>
    <name evidence="2" type="ORF">COZ26_00845</name>
</gene>
<organism evidence="2 3">
    <name type="scientific">Candidatus Kuenenbacteria bacterium CG_4_10_14_3_um_filter_39_14</name>
    <dbReference type="NCBI Taxonomy" id="1974614"/>
    <lineage>
        <taxon>Bacteria</taxon>
        <taxon>Candidatus Kueneniibacteriota</taxon>
    </lineage>
</organism>
<evidence type="ECO:0000256" key="1">
    <source>
        <dbReference type="SAM" id="Phobius"/>
    </source>
</evidence>
<dbReference type="EMBL" id="PFJV01000020">
    <property type="protein sequence ID" value="PIX92615.1"/>
    <property type="molecule type" value="Genomic_DNA"/>
</dbReference>
<dbReference type="Proteomes" id="UP000230658">
    <property type="component" value="Unassembled WGS sequence"/>
</dbReference>
<feature type="transmembrane region" description="Helical" evidence="1">
    <location>
        <begin position="12"/>
        <end position="42"/>
    </location>
</feature>
<protein>
    <submittedName>
        <fullName evidence="2">Uncharacterized protein</fullName>
    </submittedName>
</protein>
<evidence type="ECO:0000313" key="3">
    <source>
        <dbReference type="Proteomes" id="UP000230658"/>
    </source>
</evidence>
<sequence>MLIAYCLLLIAYCLLFIAYCLLFIAYCLLLIAYCLLFIAYFIPTSNPLTGSSTCSTVWAFNSSDVVVFSKVSNLISIGKVVVVAPWTSPSLLFSSVIG</sequence>
<dbReference type="AlphaFoldDB" id="A0A2M7MHV8"/>
<keyword evidence="1" id="KW-0812">Transmembrane</keyword>
<reference evidence="3" key="1">
    <citation type="submission" date="2017-09" db="EMBL/GenBank/DDBJ databases">
        <title>Depth-based differentiation of microbial function through sediment-hosted aquifers and enrichment of novel symbionts in the deep terrestrial subsurface.</title>
        <authorList>
            <person name="Probst A.J."/>
            <person name="Ladd B."/>
            <person name="Jarett J.K."/>
            <person name="Geller-Mcgrath D.E."/>
            <person name="Sieber C.M.K."/>
            <person name="Emerson J.B."/>
            <person name="Anantharaman K."/>
            <person name="Thomas B.C."/>
            <person name="Malmstrom R."/>
            <person name="Stieglmeier M."/>
            <person name="Klingl A."/>
            <person name="Woyke T."/>
            <person name="Ryan C.M."/>
            <person name="Banfield J.F."/>
        </authorList>
    </citation>
    <scope>NUCLEOTIDE SEQUENCE [LARGE SCALE GENOMIC DNA]</scope>
</reference>
<keyword evidence="1" id="KW-1133">Transmembrane helix</keyword>
<proteinExistence type="predicted"/>
<name>A0A2M7MHV8_9BACT</name>
<evidence type="ECO:0000313" key="2">
    <source>
        <dbReference type="EMBL" id="PIX92615.1"/>
    </source>
</evidence>
<keyword evidence="1" id="KW-0472">Membrane</keyword>
<accession>A0A2M7MHV8</accession>
<comment type="caution">
    <text evidence="2">The sequence shown here is derived from an EMBL/GenBank/DDBJ whole genome shotgun (WGS) entry which is preliminary data.</text>
</comment>